<dbReference type="EMBL" id="CP091511">
    <property type="protein sequence ID" value="UOO89690.1"/>
    <property type="molecule type" value="Genomic_DNA"/>
</dbReference>
<dbReference type="Pfam" id="PF00924">
    <property type="entry name" value="MS_channel_2nd"/>
    <property type="match status" value="1"/>
</dbReference>
<dbReference type="RefSeq" id="WP_058305573.1">
    <property type="nucleotide sequence ID" value="NZ_CABKVG010000007.1"/>
</dbReference>
<dbReference type="InterPro" id="IPR023408">
    <property type="entry name" value="MscS_beta-dom_sf"/>
</dbReference>
<evidence type="ECO:0000259" key="6">
    <source>
        <dbReference type="Pfam" id="PF00924"/>
    </source>
</evidence>
<comment type="similarity">
    <text evidence="5">Belongs to the MscS (TC 1.A.23) family.</text>
</comment>
<comment type="caution">
    <text evidence="5">Lacks conserved residue(s) required for the propagation of feature annotation.</text>
</comment>
<evidence type="ECO:0000256" key="4">
    <source>
        <dbReference type="ARBA" id="ARBA00023136"/>
    </source>
</evidence>
<keyword evidence="8" id="KW-1185">Reference proteome</keyword>
<protein>
    <recommendedName>
        <fullName evidence="5">Small-conductance mechanosensitive channel</fullName>
    </recommendedName>
</protein>
<comment type="subunit">
    <text evidence="5">Homoheptamer.</text>
</comment>
<keyword evidence="5" id="KW-0407">Ion channel</keyword>
<evidence type="ECO:0000256" key="3">
    <source>
        <dbReference type="ARBA" id="ARBA00022989"/>
    </source>
</evidence>
<dbReference type="InterPro" id="IPR010920">
    <property type="entry name" value="LSM_dom_sf"/>
</dbReference>
<keyword evidence="5" id="KW-0406">Ion transport</keyword>
<dbReference type="PANTHER" id="PTHR30221">
    <property type="entry name" value="SMALL-CONDUCTANCE MECHANOSENSITIVE CHANNEL"/>
    <property type="match status" value="1"/>
</dbReference>
<dbReference type="SUPFAM" id="SSF50182">
    <property type="entry name" value="Sm-like ribonucleoproteins"/>
    <property type="match status" value="1"/>
</dbReference>
<keyword evidence="2 5" id="KW-0812">Transmembrane</keyword>
<evidence type="ECO:0000313" key="7">
    <source>
        <dbReference type="EMBL" id="UOO89690.1"/>
    </source>
</evidence>
<feature type="transmembrane region" description="Helical" evidence="5">
    <location>
        <begin position="87"/>
        <end position="120"/>
    </location>
</feature>
<feature type="transmembrane region" description="Helical" evidence="5">
    <location>
        <begin position="56"/>
        <end position="75"/>
    </location>
</feature>
<keyword evidence="5" id="KW-0997">Cell inner membrane</keyword>
<gene>
    <name evidence="7" type="ORF">LVJ82_01495</name>
</gene>
<feature type="transmembrane region" description="Helical" evidence="5">
    <location>
        <begin position="18"/>
        <end position="35"/>
    </location>
</feature>
<keyword evidence="5" id="KW-1003">Cell membrane</keyword>
<name>A0ABY4E2S2_9NEIS</name>
<dbReference type="InterPro" id="IPR006685">
    <property type="entry name" value="MscS_channel_2nd"/>
</dbReference>
<comment type="subcellular location">
    <subcellularLocation>
        <location evidence="5">Cell inner membrane</location>
        <topology evidence="5">Multi-pass membrane protein</topology>
    </subcellularLocation>
    <subcellularLocation>
        <location evidence="1">Membrane</location>
    </subcellularLocation>
</comment>
<keyword evidence="3 5" id="KW-1133">Transmembrane helix</keyword>
<organism evidence="7 8">
    <name type="scientific">Vitreoscilla massiliensis</name>
    <dbReference type="NCBI Taxonomy" id="1689272"/>
    <lineage>
        <taxon>Bacteria</taxon>
        <taxon>Pseudomonadati</taxon>
        <taxon>Pseudomonadota</taxon>
        <taxon>Betaproteobacteria</taxon>
        <taxon>Neisseriales</taxon>
        <taxon>Neisseriaceae</taxon>
        <taxon>Vitreoscilla</taxon>
    </lineage>
</organism>
<dbReference type="Proteomes" id="UP000832011">
    <property type="component" value="Chromosome"/>
</dbReference>
<dbReference type="PANTHER" id="PTHR30221:SF8">
    <property type="entry name" value="SMALL-CONDUCTANCE MECHANOSENSITIVE CHANNEL"/>
    <property type="match status" value="1"/>
</dbReference>
<dbReference type="Gene3D" id="1.10.287.1260">
    <property type="match status" value="1"/>
</dbReference>
<comment type="function">
    <text evidence="5">Mechanosensitive channel that participates in the regulation of osmotic pressure changes within the cell, opening in response to stretch forces in the membrane lipid bilayer, without the need for other proteins. Contributes to normal resistance to hypoosmotic shock. Forms an ion channel of 1.0 nanosiemens conductance with a slight preference for anions.</text>
</comment>
<evidence type="ECO:0000256" key="2">
    <source>
        <dbReference type="ARBA" id="ARBA00022692"/>
    </source>
</evidence>
<keyword evidence="5" id="KW-0813">Transport</keyword>
<evidence type="ECO:0000256" key="5">
    <source>
        <dbReference type="RuleBase" id="RU369025"/>
    </source>
</evidence>
<sequence>MDELREVLPAWAHDSLDLLLVAIEVGCIVLVAWLLRRYVGKLFDKIVSHHKVPVDVAVPMKTIGGWVIIFAAGLMVLERLGVSGRVLWTAITGFAAVAAVAFFAAWSVLSNIFCAFLIFATQPFRVGDELEILDAADKVGMHGRVVAIHLLYTVLEEMGREDGRETLIQVPNSAFFQKTIRRWQQGDGEPSI</sequence>
<dbReference type="Gene3D" id="2.30.30.60">
    <property type="match status" value="1"/>
</dbReference>
<feature type="domain" description="Mechanosensitive ion channel MscS" evidence="6">
    <location>
        <begin position="108"/>
        <end position="181"/>
    </location>
</feature>
<dbReference type="InterPro" id="IPR045275">
    <property type="entry name" value="MscS_archaea/bacteria_type"/>
</dbReference>
<accession>A0ABY4E2S2</accession>
<keyword evidence="4 5" id="KW-0472">Membrane</keyword>
<proteinExistence type="inferred from homology"/>
<evidence type="ECO:0000313" key="8">
    <source>
        <dbReference type="Proteomes" id="UP000832011"/>
    </source>
</evidence>
<reference evidence="7 8" key="1">
    <citation type="journal article" date="2022" name="Res Sq">
        <title>Evolution of multicellular longitudinally dividing oral cavity symbionts (Neisseriaceae).</title>
        <authorList>
            <person name="Nyongesa S."/>
            <person name="Weber P."/>
            <person name="Bernet E."/>
            <person name="Pullido F."/>
            <person name="Nieckarz M."/>
            <person name="Delaby M."/>
            <person name="Nieves C."/>
            <person name="Viehboeck T."/>
            <person name="Krause N."/>
            <person name="Rivera-Millot A."/>
            <person name="Nakamura A."/>
            <person name="Vischer N."/>
            <person name="VanNieuwenhze M."/>
            <person name="Brun Y."/>
            <person name="Cava F."/>
            <person name="Bulgheresi S."/>
            <person name="Veyrier F."/>
        </authorList>
    </citation>
    <scope>NUCLEOTIDE SEQUENCE [LARGE SCALE GENOMIC DNA]</scope>
    <source>
        <strain evidence="7 8">SN4</strain>
    </source>
</reference>
<evidence type="ECO:0000256" key="1">
    <source>
        <dbReference type="ARBA" id="ARBA00004370"/>
    </source>
</evidence>